<dbReference type="Pfam" id="PF23410">
    <property type="entry name" value="Beta-prop_VPS8"/>
    <property type="match status" value="1"/>
</dbReference>
<dbReference type="InterPro" id="IPR001680">
    <property type="entry name" value="WD40_rpt"/>
</dbReference>
<proteinExistence type="predicted"/>
<dbReference type="GO" id="GO:0030897">
    <property type="term" value="C:HOPS complex"/>
    <property type="evidence" value="ECO:0000318"/>
    <property type="project" value="GO_Central"/>
</dbReference>
<feature type="region of interest" description="Disordered" evidence="2">
    <location>
        <begin position="2081"/>
        <end position="2137"/>
    </location>
</feature>
<dbReference type="Proteomes" id="UP000054558">
    <property type="component" value="Unassembled WGS sequence"/>
</dbReference>
<dbReference type="InterPro" id="IPR045111">
    <property type="entry name" value="Vps41/Vps8"/>
</dbReference>
<dbReference type="OrthoDB" id="289913at2759"/>
<feature type="compositionally biased region" description="Basic and acidic residues" evidence="2">
    <location>
        <begin position="315"/>
        <end position="344"/>
    </location>
</feature>
<dbReference type="Pfam" id="PF12816">
    <property type="entry name" value="TPR_Vps8"/>
    <property type="match status" value="1"/>
</dbReference>
<feature type="compositionally biased region" description="Acidic residues" evidence="2">
    <location>
        <begin position="13"/>
        <end position="22"/>
    </location>
</feature>
<dbReference type="Pfam" id="PF23556">
    <property type="entry name" value="TPR_Vps41"/>
    <property type="match status" value="1"/>
</dbReference>
<keyword evidence="5" id="KW-1185">Reference proteome</keyword>
<accession>A0A1Y1HPF7</accession>
<evidence type="ECO:0000259" key="3">
    <source>
        <dbReference type="SMART" id="SM00184"/>
    </source>
</evidence>
<dbReference type="GO" id="GO:0005770">
    <property type="term" value="C:late endosome"/>
    <property type="evidence" value="ECO:0000318"/>
    <property type="project" value="GO_Central"/>
</dbReference>
<feature type="region of interest" description="Disordered" evidence="2">
    <location>
        <begin position="2022"/>
        <end position="2064"/>
    </location>
</feature>
<dbReference type="InterPro" id="IPR001841">
    <property type="entry name" value="Znf_RING"/>
</dbReference>
<feature type="region of interest" description="Disordered" evidence="2">
    <location>
        <begin position="1240"/>
        <end position="1265"/>
    </location>
</feature>
<reference evidence="4 5" key="1">
    <citation type="journal article" date="2014" name="Nat. Commun.">
        <title>Klebsormidium flaccidum genome reveals primary factors for plant terrestrial adaptation.</title>
        <authorList>
            <person name="Hori K."/>
            <person name="Maruyama F."/>
            <person name="Fujisawa T."/>
            <person name="Togashi T."/>
            <person name="Yamamoto N."/>
            <person name="Seo M."/>
            <person name="Sato S."/>
            <person name="Yamada T."/>
            <person name="Mori H."/>
            <person name="Tajima N."/>
            <person name="Moriyama T."/>
            <person name="Ikeuchi M."/>
            <person name="Watanabe M."/>
            <person name="Wada H."/>
            <person name="Kobayashi K."/>
            <person name="Saito M."/>
            <person name="Masuda T."/>
            <person name="Sasaki-Sekimoto Y."/>
            <person name="Mashiguchi K."/>
            <person name="Awai K."/>
            <person name="Shimojima M."/>
            <person name="Masuda S."/>
            <person name="Iwai M."/>
            <person name="Nobusawa T."/>
            <person name="Narise T."/>
            <person name="Kondo S."/>
            <person name="Saito H."/>
            <person name="Sato R."/>
            <person name="Murakawa M."/>
            <person name="Ihara Y."/>
            <person name="Oshima-Yamada Y."/>
            <person name="Ohtaka K."/>
            <person name="Satoh M."/>
            <person name="Sonobe K."/>
            <person name="Ishii M."/>
            <person name="Ohtani R."/>
            <person name="Kanamori-Sato M."/>
            <person name="Honoki R."/>
            <person name="Miyazaki D."/>
            <person name="Mochizuki H."/>
            <person name="Umetsu J."/>
            <person name="Higashi K."/>
            <person name="Shibata D."/>
            <person name="Kamiya Y."/>
            <person name="Sato N."/>
            <person name="Nakamura Y."/>
            <person name="Tabata S."/>
            <person name="Ida S."/>
            <person name="Kurokawa K."/>
            <person name="Ohta H."/>
        </authorList>
    </citation>
    <scope>NUCLEOTIDE SEQUENCE [LARGE SCALE GENOMIC DNA]</scope>
    <source>
        <strain evidence="4 5">NIES-2285</strain>
    </source>
</reference>
<feature type="compositionally biased region" description="Polar residues" evidence="2">
    <location>
        <begin position="2113"/>
        <end position="2128"/>
    </location>
</feature>
<feature type="region of interest" description="Disordered" evidence="2">
    <location>
        <begin position="1306"/>
        <end position="1328"/>
    </location>
</feature>
<evidence type="ECO:0000313" key="5">
    <source>
        <dbReference type="Proteomes" id="UP000054558"/>
    </source>
</evidence>
<feature type="compositionally biased region" description="Basic and acidic residues" evidence="2">
    <location>
        <begin position="64"/>
        <end position="77"/>
    </location>
</feature>
<protein>
    <recommendedName>
        <fullName evidence="3">RING-type domain-containing protein</fullName>
    </recommendedName>
</protein>
<dbReference type="EMBL" id="DF236973">
    <property type="protein sequence ID" value="GAQ79089.1"/>
    <property type="molecule type" value="Genomic_DNA"/>
</dbReference>
<feature type="region of interest" description="Disordered" evidence="2">
    <location>
        <begin position="1"/>
        <end position="23"/>
    </location>
</feature>
<feature type="compositionally biased region" description="Basic and acidic residues" evidence="2">
    <location>
        <begin position="1241"/>
        <end position="1265"/>
    </location>
</feature>
<organism evidence="4 5">
    <name type="scientific">Klebsormidium nitens</name>
    <name type="common">Green alga</name>
    <name type="synonym">Ulothrix nitens</name>
    <dbReference type="NCBI Taxonomy" id="105231"/>
    <lineage>
        <taxon>Eukaryota</taxon>
        <taxon>Viridiplantae</taxon>
        <taxon>Streptophyta</taxon>
        <taxon>Klebsormidiophyceae</taxon>
        <taxon>Klebsormidiales</taxon>
        <taxon>Klebsormidiaceae</taxon>
        <taxon>Klebsormidium</taxon>
    </lineage>
</organism>
<dbReference type="InterPro" id="IPR036322">
    <property type="entry name" value="WD40_repeat_dom_sf"/>
</dbReference>
<feature type="region of interest" description="Disordered" evidence="2">
    <location>
        <begin position="579"/>
        <end position="634"/>
    </location>
</feature>
<feature type="region of interest" description="Disordered" evidence="2">
    <location>
        <begin position="53"/>
        <end position="284"/>
    </location>
</feature>
<dbReference type="OMA" id="HQACGLI"/>
<evidence type="ECO:0000256" key="2">
    <source>
        <dbReference type="SAM" id="MobiDB-lite"/>
    </source>
</evidence>
<sequence length="2137" mass="226243">MDDADLSALLDELGSDGSEDESAFERTLDDILGEDGDSEDLWTIDPQPTKEVSKVVKVQPIKELTPRHSGEELERAARSPAKSASDGGSVKSGRGIMPVQSISPPKHVPLASPPGKKLASSVPETKRAAEKSSPELPVADQRSTQQLAQETGEGFGLRPSVLAEASHSEASVKTAAVRGQEAFPKSPPSEVKKRDSSNERVVQNGVESSSKPQVLAKQRSDAGKRSEAAVREEGEKGAVPGPAPKVAVNHEEPQQNEVLEPHRVQESHSAAPQPNGAENTDLARAEVEAKLKLRERDLERLLEDSVQEVGAGAPVDEKSAGEASEGETKGLENSEVAPEEHLDRQPSALQIAEELERLRSSSGAHLEEGAAAQPMQLEGAWAGPPAIGVLRVEEVEALSAALGTPTMKRDHGEPQALALHPSFIAVGLSRGGVLMAPGKPSKDSAHQNQSKAFVLGGGGHVACCALDVHLSGELLLAGYADGTLILWDVQRATPARASFGVGPDEHAAGCPITHVRFLAALPDQPRISRAVTADAKGIVMLHIFSSVPILRRYTVTSQRLLDGSQAIGPVLDLKPLITSEPSHPPPTLSLPAGVNAHQNEPRGVLTPRTSYSEVGAPSPKPAGTPPGERSVGRFDKGLDMGRKVLVDAGLDKSLDMGRKFLFDAVNTAADAGKVIAGAGSVKGVAEDLIEKGLVAMLTGSTILVALLAEKMQVLVRMPRPESVRDGAVPYCAWRKPHHWPAFQTPDTPPRVSESSSDPATSPAPEAPKVSTLEEDRLRRPPLLAVGWDRTVLICRLGRGGLRILSRWQLQGDADVTGITWLGDDVLGVLTGREEMCVYWVTTGEEIERFMIGVTGGEEAAVSHSHYTSSAGSPVKAYHNSVAARGPAMFVLGPSALKVGRLLHWKERLEGLRQAGDWVGAFHAAMELYDGKAKGVLGVPPSLPALHEAIMPTLLSLLAAYIDEAMAYVGLSLGTSKGEPEEQSEGVAQYSGVGGVAIEFCVHIGRPEVLFEDVFDKFTAVGHQGTFLELLEPYILKDTLRGLAPAVMQALVEHYSVKGWLQRVEQCVLHMNIASLDFNQVVRLCRQHMLYSALIYVFSSGLDDFVTPLEELLAVARDTQSAHARAFGYKLLVYLKHCFLGLAFPPGNGPLDPGRLPSLRSELINFLCASEASGHVSGASNDVSKAEANGRTGEGDSVEKETRFARLRYLLGLDTEAALRVLSAAFPESGPLAIGRFGEGFQGDRGEVTEPTDEVRDQVGDNGELKSAEMAERVLSNDEASTSSPGKLRLRKVGARLGKRFLNGVGSWRGGVDSPGGPPPGHGEAPVDIVAGGEDSAQNERTEAGASSDGDALVQMVVDALIEICRSEEGGLSSSVRDGSVNSSPGRASKADTASQMFEFCARFIATGHAVVSPSVLDWLIRRLCGARGKSPGASDKHGSRANPRANPAKHARADSSEAVVVSLLKGALGLPKPLGTLTGFDAEGLLVLTDGLGFWHAAALLHAAQGRFAAALDSLLKDPSLAEEAFAFVSKYLSGDPSEGVQADAVRSAVLARLPALVRLDANAAACIVADHLASDNDRVLKALGSFPDLQFAYLKGIVTAQAVTVAPGVGGPGTSKLGDLLQRAGIEVTDEMAELYVGLMCRFEPGSVLPFLESHQAYRLEQCLALCQRFGVTDASAYLLERMGDVGAALNLVLSQVTAKMSALDAAVAARFSGAHTDDFLEGDLPDLSDLPELPAAEKALEVAVALCQRNTQRMDPRETEALWFRLVRQYMEPLRGLKEGAARGGVKGTSAKGGGDYPAFQREKGSDGVNGHGPNGRKSTGGLKGGTGRGEGGALQCAGNPPAARALRRVLARFISAIMYAMMGHVPLGTILNKILQDHGGDEFGDFKGTILGMLGTFGYEREILRTARDLIEDDTWQSLDQLKRLRSHGLAPNRATCCVCERQLSEKPPQGGGSEDGQNAGGTSVPTSKAPPRKKRNPSQEKLPALRVFVCGHVAHAACAEAGGLDCPVCGPPGKVELSDAHDKGKRPLVEENESSSGGGLGGGLGILTRGVQPQNSPSQRSRLALLRDLDRGNDFYGRSEGLQLAPPPVAQTPSYVERKPGRLPRRAVYSSSAHGLGSASTRYSSPIEEDDLT</sequence>
<feature type="compositionally biased region" description="Basic and acidic residues" evidence="2">
    <location>
        <begin position="218"/>
        <end position="236"/>
    </location>
</feature>
<dbReference type="PROSITE" id="PS50082">
    <property type="entry name" value="WD_REPEATS_2"/>
    <property type="match status" value="1"/>
</dbReference>
<dbReference type="InterPro" id="IPR025941">
    <property type="entry name" value="Vps8_central_dom"/>
</dbReference>
<feature type="compositionally biased region" description="Basic and acidic residues" evidence="2">
    <location>
        <begin position="124"/>
        <end position="133"/>
    </location>
</feature>
<feature type="compositionally biased region" description="Polar residues" evidence="2">
    <location>
        <begin position="199"/>
        <end position="212"/>
    </location>
</feature>
<feature type="compositionally biased region" description="Basic and acidic residues" evidence="2">
    <location>
        <begin position="2022"/>
        <end position="2033"/>
    </location>
</feature>
<evidence type="ECO:0000313" key="4">
    <source>
        <dbReference type="EMBL" id="GAQ79089.1"/>
    </source>
</evidence>
<feature type="compositionally biased region" description="Gly residues" evidence="2">
    <location>
        <begin position="2040"/>
        <end position="2049"/>
    </location>
</feature>
<feature type="region of interest" description="Disordered" evidence="2">
    <location>
        <begin position="1783"/>
        <end position="1838"/>
    </location>
</feature>
<feature type="compositionally biased region" description="Gly residues" evidence="2">
    <location>
        <begin position="1784"/>
        <end position="1798"/>
    </location>
</feature>
<dbReference type="PANTHER" id="PTHR12616:SF8">
    <property type="entry name" value="VACUOLAR PROTEIN SORTING-ASSOCIATED PROTEIN 8 HOMOLOG"/>
    <property type="match status" value="1"/>
</dbReference>
<gene>
    <name evidence="4" type="ORF">KFL_000240200</name>
</gene>
<dbReference type="GO" id="GO:0006623">
    <property type="term" value="P:protein targeting to vacuole"/>
    <property type="evidence" value="ECO:0000318"/>
    <property type="project" value="GO_Central"/>
</dbReference>
<feature type="region of interest" description="Disordered" evidence="2">
    <location>
        <begin position="739"/>
        <end position="773"/>
    </location>
</feature>
<feature type="compositionally biased region" description="Polar residues" evidence="2">
    <location>
        <begin position="267"/>
        <end position="278"/>
    </location>
</feature>
<evidence type="ECO:0000256" key="1">
    <source>
        <dbReference type="PROSITE-ProRule" id="PRU00221"/>
    </source>
</evidence>
<dbReference type="PANTHER" id="PTHR12616">
    <property type="entry name" value="VACUOLAR PROTEIN SORTING VPS41"/>
    <property type="match status" value="1"/>
</dbReference>
<feature type="compositionally biased region" description="Low complexity" evidence="2">
    <location>
        <begin position="1"/>
        <end position="12"/>
    </location>
</feature>
<feature type="domain" description="RING-type" evidence="3">
    <location>
        <begin position="1940"/>
        <end position="2013"/>
    </location>
</feature>
<dbReference type="SMART" id="SM00184">
    <property type="entry name" value="RING"/>
    <property type="match status" value="1"/>
</dbReference>
<dbReference type="SUPFAM" id="SSF50978">
    <property type="entry name" value="WD40 repeat-like"/>
    <property type="match status" value="1"/>
</dbReference>
<feature type="region of interest" description="Disordered" evidence="2">
    <location>
        <begin position="301"/>
        <end position="345"/>
    </location>
</feature>
<feature type="region of interest" description="Disordered" evidence="2">
    <location>
        <begin position="1174"/>
        <end position="1196"/>
    </location>
</feature>
<name>A0A1Y1HPF7_KLENI</name>
<feature type="compositionally biased region" description="Gly residues" evidence="2">
    <location>
        <begin position="1824"/>
        <end position="1835"/>
    </location>
</feature>
<dbReference type="GO" id="GO:0034058">
    <property type="term" value="P:endosomal vesicle fusion"/>
    <property type="evidence" value="ECO:0000318"/>
    <property type="project" value="GO_Central"/>
</dbReference>
<feature type="compositionally biased region" description="Basic and acidic residues" evidence="2">
    <location>
        <begin position="248"/>
        <end position="266"/>
    </location>
</feature>
<feature type="region of interest" description="Disordered" evidence="2">
    <location>
        <begin position="1427"/>
        <end position="1451"/>
    </location>
</feature>
<keyword evidence="1" id="KW-0853">WD repeat</keyword>
<dbReference type="STRING" id="105231.A0A1Y1HPF7"/>
<feature type="repeat" description="WD" evidence="1">
    <location>
        <begin position="471"/>
        <end position="497"/>
    </location>
</feature>
<feature type="region of interest" description="Disordered" evidence="2">
    <location>
        <begin position="1949"/>
        <end position="1984"/>
    </location>
</feature>